<organism evidence="1 2">
    <name type="scientific">Portunus trituberculatus</name>
    <name type="common">Swimming crab</name>
    <name type="synonym">Neptunus trituberculatus</name>
    <dbReference type="NCBI Taxonomy" id="210409"/>
    <lineage>
        <taxon>Eukaryota</taxon>
        <taxon>Metazoa</taxon>
        <taxon>Ecdysozoa</taxon>
        <taxon>Arthropoda</taxon>
        <taxon>Crustacea</taxon>
        <taxon>Multicrustacea</taxon>
        <taxon>Malacostraca</taxon>
        <taxon>Eumalacostraca</taxon>
        <taxon>Eucarida</taxon>
        <taxon>Decapoda</taxon>
        <taxon>Pleocyemata</taxon>
        <taxon>Brachyura</taxon>
        <taxon>Eubrachyura</taxon>
        <taxon>Portunoidea</taxon>
        <taxon>Portunidae</taxon>
        <taxon>Portuninae</taxon>
        <taxon>Portunus</taxon>
    </lineage>
</organism>
<evidence type="ECO:0000313" key="1">
    <source>
        <dbReference type="EMBL" id="MPC79636.1"/>
    </source>
</evidence>
<evidence type="ECO:0000313" key="2">
    <source>
        <dbReference type="Proteomes" id="UP000324222"/>
    </source>
</evidence>
<reference evidence="1 2" key="1">
    <citation type="submission" date="2019-05" db="EMBL/GenBank/DDBJ databases">
        <title>Another draft genome of Portunus trituberculatus and its Hox gene families provides insights of decapod evolution.</title>
        <authorList>
            <person name="Jeong J.-H."/>
            <person name="Song I."/>
            <person name="Kim S."/>
            <person name="Choi T."/>
            <person name="Kim D."/>
            <person name="Ryu S."/>
            <person name="Kim W."/>
        </authorList>
    </citation>
    <scope>NUCLEOTIDE SEQUENCE [LARGE SCALE GENOMIC DNA]</scope>
    <source>
        <tissue evidence="1">Muscle</tissue>
    </source>
</reference>
<dbReference type="Proteomes" id="UP000324222">
    <property type="component" value="Unassembled WGS sequence"/>
</dbReference>
<proteinExistence type="predicted"/>
<name>A0A5B7ICJ7_PORTR</name>
<gene>
    <name evidence="1" type="ORF">E2C01_074173</name>
</gene>
<sequence length="81" mass="8652">MRTGGVVAGAWPGEVVVPDQLATSESRAALLTSLTASTSSAAQAKALVHLLNLWPPFDQQVRCWESGKTVGIDCLIRMTER</sequence>
<keyword evidence="2" id="KW-1185">Reference proteome</keyword>
<dbReference type="EMBL" id="VSRR010051652">
    <property type="protein sequence ID" value="MPC79636.1"/>
    <property type="molecule type" value="Genomic_DNA"/>
</dbReference>
<dbReference type="AlphaFoldDB" id="A0A5B7ICJ7"/>
<accession>A0A5B7ICJ7</accession>
<comment type="caution">
    <text evidence="1">The sequence shown here is derived from an EMBL/GenBank/DDBJ whole genome shotgun (WGS) entry which is preliminary data.</text>
</comment>
<protein>
    <submittedName>
        <fullName evidence="1">Uncharacterized protein</fullName>
    </submittedName>
</protein>